<dbReference type="RefSeq" id="WP_199396420.1">
    <property type="nucleotide sequence ID" value="NZ_JAEMHK010000014.1"/>
</dbReference>
<evidence type="ECO:0000313" key="2">
    <source>
        <dbReference type="Proteomes" id="UP000641025"/>
    </source>
</evidence>
<keyword evidence="2" id="KW-1185">Reference proteome</keyword>
<dbReference type="EMBL" id="JAEMHK010000014">
    <property type="protein sequence ID" value="MBJ6801940.1"/>
    <property type="molecule type" value="Genomic_DNA"/>
</dbReference>
<dbReference type="Proteomes" id="UP000641025">
    <property type="component" value="Unassembled WGS sequence"/>
</dbReference>
<gene>
    <name evidence="1" type="ORF">JFN90_17570</name>
</gene>
<reference evidence="1 2" key="1">
    <citation type="submission" date="2020-12" db="EMBL/GenBank/DDBJ databases">
        <title>Geomonas sp. Red259, isolated from paddy soil.</title>
        <authorList>
            <person name="Xu Z."/>
            <person name="Zhang Z."/>
            <person name="Masuda Y."/>
            <person name="Itoh H."/>
            <person name="Senoo K."/>
        </authorList>
    </citation>
    <scope>NUCLEOTIDE SEQUENCE [LARGE SCALE GENOMIC DNA]</scope>
    <source>
        <strain evidence="1 2">Red259</strain>
    </source>
</reference>
<protein>
    <recommendedName>
        <fullName evidence="3">Glycosyltransferase family 2 protein</fullName>
    </recommendedName>
</protein>
<evidence type="ECO:0000313" key="1">
    <source>
        <dbReference type="EMBL" id="MBJ6801940.1"/>
    </source>
</evidence>
<sequence>MAMHPSQLAILVISCDNYADLWRPFYTLFRRFWPGCPYRVYHVSNYLEPGEEGGVPLAIGADSSWSDNVIKALAQVEEEYVLMMIDDLFLTSAPRLDELERVLDWVATERPNYLRLNPVPPPDRPCTGEVGVVSPGTLYRTGTVLALWRKEVLLDLLQPGENAWEFELHGTVRSDRWGGFYSTHRLLLPFVNGVIKGKWRRSALRTLASLGVEPDLERRKVMTFRETLLLNSQLLRSRALRCLPAGCRRQVKDLLSRGKCNYSLLK</sequence>
<name>A0ABS0YVF4_9BACT</name>
<proteinExistence type="predicted"/>
<accession>A0ABS0YVF4</accession>
<evidence type="ECO:0008006" key="3">
    <source>
        <dbReference type="Google" id="ProtNLM"/>
    </source>
</evidence>
<comment type="caution">
    <text evidence="1">The sequence shown here is derived from an EMBL/GenBank/DDBJ whole genome shotgun (WGS) entry which is preliminary data.</text>
</comment>
<organism evidence="1 2">
    <name type="scientific">Geomonas propionica</name>
    <dbReference type="NCBI Taxonomy" id="2798582"/>
    <lineage>
        <taxon>Bacteria</taxon>
        <taxon>Pseudomonadati</taxon>
        <taxon>Thermodesulfobacteriota</taxon>
        <taxon>Desulfuromonadia</taxon>
        <taxon>Geobacterales</taxon>
        <taxon>Geobacteraceae</taxon>
        <taxon>Geomonas</taxon>
    </lineage>
</organism>